<dbReference type="AlphaFoldDB" id="A0A6I9RPH3"/>
<feature type="compositionally biased region" description="Polar residues" evidence="7">
    <location>
        <begin position="1"/>
        <end position="16"/>
    </location>
</feature>
<evidence type="ECO:0000313" key="10">
    <source>
        <dbReference type="RefSeq" id="XP_010926301.1"/>
    </source>
</evidence>
<name>A0A6I9RPH3_ELAGV</name>
<dbReference type="Pfam" id="PF16752">
    <property type="entry name" value="TBCC_N"/>
    <property type="match status" value="1"/>
</dbReference>
<keyword evidence="4" id="KW-0007">Acetylation</keyword>
<accession>A0A6I9RPH3</accession>
<feature type="region of interest" description="Disordered" evidence="7">
    <location>
        <begin position="1"/>
        <end position="20"/>
    </location>
</feature>
<dbReference type="Pfam" id="PF07986">
    <property type="entry name" value="TBCC"/>
    <property type="match status" value="1"/>
</dbReference>
<keyword evidence="5" id="KW-0143">Chaperone</keyword>
<dbReference type="InterPro" id="IPR038397">
    <property type="entry name" value="TBCC_N_sf"/>
</dbReference>
<dbReference type="Gene3D" id="2.160.20.70">
    <property type="match status" value="1"/>
</dbReference>
<dbReference type="InterPro" id="IPR017901">
    <property type="entry name" value="C-CAP_CF_C-like"/>
</dbReference>
<dbReference type="Gene3D" id="1.20.58.1250">
    <property type="entry name" value="Tubulin Binding Cofactor C, N-terminal domain"/>
    <property type="match status" value="1"/>
</dbReference>
<dbReference type="OrthoDB" id="194775at2759"/>
<keyword evidence="3" id="KW-0963">Cytoplasm</keyword>
<comment type="subunit">
    <text evidence="6">Supercomplex made of cofactors A to E. Cofactors A and D function by capturing and stabilizing tubulin in a quasi-native conformation. Cofactor E binds to the cofactor D-tubulin complex; interaction with cofactor C then causes the release of tubulin polypeptides that are committed to the native state.</text>
</comment>
<evidence type="ECO:0000256" key="3">
    <source>
        <dbReference type="ARBA" id="ARBA00022490"/>
    </source>
</evidence>
<dbReference type="InterPro" id="IPR031925">
    <property type="entry name" value="TBCC_N"/>
</dbReference>
<dbReference type="GO" id="GO:0007021">
    <property type="term" value="P:tubulin complex assembly"/>
    <property type="evidence" value="ECO:0007669"/>
    <property type="project" value="TreeGrafter"/>
</dbReference>
<evidence type="ECO:0000256" key="7">
    <source>
        <dbReference type="SAM" id="MobiDB-lite"/>
    </source>
</evidence>
<dbReference type="Proteomes" id="UP000504607">
    <property type="component" value="Chromosome 7"/>
</dbReference>
<feature type="domain" description="C-CAP/cofactor C-like" evidence="8">
    <location>
        <begin position="182"/>
        <end position="330"/>
    </location>
</feature>
<proteinExistence type="inferred from homology"/>
<sequence>MDEQDQSQPNQFSSETLDPIAQMKHAAMLERLSNLHRSRLQQSASRRTDSAAASPAFESVHSFLDRFSDSKRSIEADLARCRALASDPASAPNLKPELEKVSASIADLDRLVAENSYFLPSYEVRSSLKAISELKEALDSANSELMPRKKFSFKNKASRKDQCVLVQQIDEIKVLDAEKSNPGGVRDSPGFRNKENAVLVKHFRVSEEGEGNFSLSDLNSCEVYLKGRIRALFVHRLRNCRIFAGPVQGSILIEDVNDCLFMLSSHQIRIHQARATDFYLRVRSRPIIEDSNGVRFAPYRLFYKGIDEDLKDSGLGEETGNWANVDDFKWLRAVQSPNWCLMPEEERVGTTNSSDREEQCDDE</sequence>
<evidence type="ECO:0000256" key="1">
    <source>
        <dbReference type="ARBA" id="ARBA00004496"/>
    </source>
</evidence>
<evidence type="ECO:0000313" key="9">
    <source>
        <dbReference type="Proteomes" id="UP000504607"/>
    </source>
</evidence>
<dbReference type="RefSeq" id="XP_010926304.1">
    <property type="nucleotide sequence ID" value="XM_010928002.3"/>
</dbReference>
<dbReference type="GeneID" id="105048631"/>
<dbReference type="KEGG" id="egu:105048631"/>
<evidence type="ECO:0000256" key="5">
    <source>
        <dbReference type="ARBA" id="ARBA00023186"/>
    </source>
</evidence>
<evidence type="ECO:0000313" key="11">
    <source>
        <dbReference type="RefSeq" id="XP_010926302.1"/>
    </source>
</evidence>
<comment type="similarity">
    <text evidence="2">Belongs to the TBCC family.</text>
</comment>
<evidence type="ECO:0000259" key="8">
    <source>
        <dbReference type="PROSITE" id="PS51329"/>
    </source>
</evidence>
<organism evidence="9 11">
    <name type="scientific">Elaeis guineensis var. tenera</name>
    <name type="common">Oil palm</name>
    <dbReference type="NCBI Taxonomy" id="51953"/>
    <lineage>
        <taxon>Eukaryota</taxon>
        <taxon>Viridiplantae</taxon>
        <taxon>Streptophyta</taxon>
        <taxon>Embryophyta</taxon>
        <taxon>Tracheophyta</taxon>
        <taxon>Spermatophyta</taxon>
        <taxon>Magnoliopsida</taxon>
        <taxon>Liliopsida</taxon>
        <taxon>Arecaceae</taxon>
        <taxon>Arecoideae</taxon>
        <taxon>Cocoseae</taxon>
        <taxon>Elaeidinae</taxon>
        <taxon>Elaeis</taxon>
    </lineage>
</organism>
<feature type="region of interest" description="Disordered" evidence="7">
    <location>
        <begin position="32"/>
        <end position="52"/>
    </location>
</feature>
<evidence type="ECO:0000313" key="12">
    <source>
        <dbReference type="RefSeq" id="XP_010926304.1"/>
    </source>
</evidence>
<feature type="region of interest" description="Disordered" evidence="7">
    <location>
        <begin position="344"/>
        <end position="363"/>
    </location>
</feature>
<evidence type="ECO:0000256" key="2">
    <source>
        <dbReference type="ARBA" id="ARBA00008848"/>
    </source>
</evidence>
<dbReference type="InterPro" id="IPR006599">
    <property type="entry name" value="CARP_motif"/>
</dbReference>
<dbReference type="RefSeq" id="XP_010926301.1">
    <property type="nucleotide sequence ID" value="XM_010927999.3"/>
</dbReference>
<dbReference type="FunFam" id="2.160.20.70:FF:000009">
    <property type="entry name" value="Tubulin-folding cofactor C"/>
    <property type="match status" value="1"/>
</dbReference>
<evidence type="ECO:0000256" key="4">
    <source>
        <dbReference type="ARBA" id="ARBA00022990"/>
    </source>
</evidence>
<dbReference type="PANTHER" id="PTHR15139">
    <property type="entry name" value="TUBULIN FOLDING COFACTOR C"/>
    <property type="match status" value="1"/>
</dbReference>
<dbReference type="InterPro" id="IPR016098">
    <property type="entry name" value="CAP/MinC_C"/>
</dbReference>
<dbReference type="GO" id="GO:0005737">
    <property type="term" value="C:cytoplasm"/>
    <property type="evidence" value="ECO:0007669"/>
    <property type="project" value="UniProtKB-SubCell"/>
</dbReference>
<dbReference type="InterPro" id="IPR027684">
    <property type="entry name" value="TBCC"/>
</dbReference>
<dbReference type="InterPro" id="IPR012945">
    <property type="entry name" value="Tubulin-bd_cofactor_C_dom"/>
</dbReference>
<reference evidence="10 11" key="1">
    <citation type="submission" date="2025-04" db="UniProtKB">
        <authorList>
            <consortium name="RefSeq"/>
        </authorList>
    </citation>
    <scope>IDENTIFICATION</scope>
</reference>
<keyword evidence="9" id="KW-1185">Reference proteome</keyword>
<dbReference type="RefSeq" id="XP_010926302.1">
    <property type="nucleotide sequence ID" value="XM_010928000.3"/>
</dbReference>
<dbReference type="GO" id="GO:0007023">
    <property type="term" value="P:post-chaperonin tubulin folding pathway"/>
    <property type="evidence" value="ECO:0007669"/>
    <property type="project" value="InterPro"/>
</dbReference>
<comment type="subcellular location">
    <subcellularLocation>
        <location evidence="1">Cytoplasm</location>
    </subcellularLocation>
</comment>
<dbReference type="GO" id="GO:0015631">
    <property type="term" value="F:tubulin binding"/>
    <property type="evidence" value="ECO:0007669"/>
    <property type="project" value="InterPro"/>
</dbReference>
<dbReference type="SMART" id="SM00673">
    <property type="entry name" value="CARP"/>
    <property type="match status" value="2"/>
</dbReference>
<dbReference type="PANTHER" id="PTHR15139:SF0">
    <property type="entry name" value="TUBULIN-SPECIFIC CHAPERONE C"/>
    <property type="match status" value="1"/>
</dbReference>
<protein>
    <submittedName>
        <fullName evidence="10 11">Tubulin-folding cofactor C</fullName>
    </submittedName>
</protein>
<dbReference type="PROSITE" id="PS51329">
    <property type="entry name" value="C_CAP_COFACTOR_C"/>
    <property type="match status" value="1"/>
</dbReference>
<gene>
    <name evidence="10 11 12" type="primary">LOC105048631</name>
</gene>
<evidence type="ECO:0000256" key="6">
    <source>
        <dbReference type="ARBA" id="ARBA00026055"/>
    </source>
</evidence>